<accession>J9DAS1</accession>
<evidence type="ECO:0000313" key="3">
    <source>
        <dbReference type="EMBL" id="EJW04861.1"/>
    </source>
</evidence>
<sequence>MRFITKTNNLLLAAISMTNLFNKVLAGEEQEQCPDLKLANAGMTATQAKVGSLESANYDVDLAIAKKQGKGENPDGAAQGGNPPAGAPAPGAAPAPASGGAPAPAA</sequence>
<keyword evidence="4" id="KW-1185">Reference proteome</keyword>
<comment type="caution">
    <text evidence="3">The sequence shown here is derived from an EMBL/GenBank/DDBJ whole genome shotgun (WGS) entry which is preliminary data.</text>
</comment>
<feature type="chain" id="PRO_5003821489" evidence="2">
    <location>
        <begin position="27"/>
        <end position="106"/>
    </location>
</feature>
<name>J9DAS1_EDHAE</name>
<feature type="compositionally biased region" description="Low complexity" evidence="1">
    <location>
        <begin position="94"/>
        <end position="106"/>
    </location>
</feature>
<reference evidence="3 4" key="1">
    <citation type="submission" date="2011-08" db="EMBL/GenBank/DDBJ databases">
        <authorList>
            <person name="Liu Z.J."/>
            <person name="Shi F.L."/>
            <person name="Lu J.Q."/>
            <person name="Li M."/>
            <person name="Wang Z.L."/>
        </authorList>
    </citation>
    <scope>NUCLEOTIDE SEQUENCE [LARGE SCALE GENOMIC DNA]</scope>
    <source>
        <strain evidence="3 4">USNM 41457</strain>
    </source>
</reference>
<evidence type="ECO:0000313" key="4">
    <source>
        <dbReference type="Proteomes" id="UP000003163"/>
    </source>
</evidence>
<protein>
    <submittedName>
        <fullName evidence="3">Uncharacterized protein</fullName>
    </submittedName>
</protein>
<organism evidence="3 4">
    <name type="scientific">Edhazardia aedis (strain USNM 41457)</name>
    <name type="common">Microsporidian parasite</name>
    <dbReference type="NCBI Taxonomy" id="1003232"/>
    <lineage>
        <taxon>Eukaryota</taxon>
        <taxon>Fungi</taxon>
        <taxon>Fungi incertae sedis</taxon>
        <taxon>Microsporidia</taxon>
        <taxon>Edhazardia</taxon>
    </lineage>
</organism>
<dbReference type="AlphaFoldDB" id="J9DAS1"/>
<gene>
    <name evidence="3" type="ORF">EDEG_00954</name>
</gene>
<dbReference type="EMBL" id="AFBI03000012">
    <property type="protein sequence ID" value="EJW04861.1"/>
    <property type="molecule type" value="Genomic_DNA"/>
</dbReference>
<keyword evidence="2" id="KW-0732">Signal</keyword>
<dbReference type="InParanoid" id="J9DAS1"/>
<evidence type="ECO:0000256" key="1">
    <source>
        <dbReference type="SAM" id="MobiDB-lite"/>
    </source>
</evidence>
<dbReference type="VEuPathDB" id="MicrosporidiaDB:EDEG_00954"/>
<dbReference type="HOGENOM" id="CLU_2223225_0_0_1"/>
<evidence type="ECO:0000256" key="2">
    <source>
        <dbReference type="SAM" id="SignalP"/>
    </source>
</evidence>
<feature type="signal peptide" evidence="2">
    <location>
        <begin position="1"/>
        <end position="26"/>
    </location>
</feature>
<dbReference type="Proteomes" id="UP000003163">
    <property type="component" value="Unassembled WGS sequence"/>
</dbReference>
<feature type="region of interest" description="Disordered" evidence="1">
    <location>
        <begin position="66"/>
        <end position="106"/>
    </location>
</feature>
<reference evidence="4" key="2">
    <citation type="submission" date="2015-07" db="EMBL/GenBank/DDBJ databases">
        <title>Contrasting host-pathogen interactions and genome evolution in two generalist and specialist microsporidian pathogens of mosquitoes.</title>
        <authorList>
            <consortium name="The Broad Institute Genomics Platform"/>
            <consortium name="The Broad Institute Genome Sequencing Center for Infectious Disease"/>
            <person name="Cuomo C.A."/>
            <person name="Sanscrainte N.D."/>
            <person name="Goldberg J.M."/>
            <person name="Heiman D."/>
            <person name="Young S."/>
            <person name="Zeng Q."/>
            <person name="Becnel J.J."/>
            <person name="Birren B.W."/>
        </authorList>
    </citation>
    <scope>NUCLEOTIDE SEQUENCE [LARGE SCALE GENOMIC DNA]</scope>
    <source>
        <strain evidence="4">USNM 41457</strain>
    </source>
</reference>
<proteinExistence type="predicted"/>